<sequence length="220" mass="25639">MRNHNTLFFVIDMKTSTTKQLDFWKSEFGNQYTDRNLYNPDSRIPAFKDMLTGLTIKRILEVGCNMGNNLVTLSKLNNFQLIGIEPNSHAAKKGRLQSNLISIIEGDGFHIPFSNSYFDLVFTVGVLIHIAPQDLPKIIDEMYRTSNRYLLIAEYFSEVDTPIEYRGQKDLLFKRNFKKIFLEVKPGLKCIREGFWGKNDGFDDCHWFLFEKPHNRSNVK</sequence>
<dbReference type="CDD" id="cd02440">
    <property type="entry name" value="AdoMet_MTases"/>
    <property type="match status" value="1"/>
</dbReference>
<dbReference type="GO" id="GO:0008168">
    <property type="term" value="F:methyltransferase activity"/>
    <property type="evidence" value="ECO:0007669"/>
    <property type="project" value="UniProtKB-KW"/>
</dbReference>
<reference evidence="2 3" key="1">
    <citation type="submission" date="2019-08" db="EMBL/GenBank/DDBJ databases">
        <authorList>
            <person name="Vazquez-Campos X."/>
        </authorList>
    </citation>
    <scope>NUCLEOTIDE SEQUENCE [LARGE SCALE GENOMIC DNA]</scope>
    <source>
        <strain evidence="2">LFW-283_2</strain>
    </source>
</reference>
<comment type="caution">
    <text evidence="2">The sequence shown here is derived from an EMBL/GenBank/DDBJ whole genome shotgun (WGS) entry which is preliminary data.</text>
</comment>
<dbReference type="EMBL" id="CABMJJ010000009">
    <property type="protein sequence ID" value="VVC04504.1"/>
    <property type="molecule type" value="Genomic_DNA"/>
</dbReference>
<evidence type="ECO:0000313" key="3">
    <source>
        <dbReference type="Proteomes" id="UP000789941"/>
    </source>
</evidence>
<dbReference type="NCBIfam" id="TIGR03587">
    <property type="entry name" value="Pse_Me-ase"/>
    <property type="match status" value="1"/>
</dbReference>
<dbReference type="Gene3D" id="3.40.50.150">
    <property type="entry name" value="Vaccinia Virus protein VP39"/>
    <property type="match status" value="1"/>
</dbReference>
<keyword evidence="2" id="KW-0489">Methyltransferase</keyword>
<dbReference type="AlphaFoldDB" id="A0A5E4LR94"/>
<feature type="domain" description="Methyltransferase" evidence="1">
    <location>
        <begin position="59"/>
        <end position="145"/>
    </location>
</feature>
<dbReference type="InterPro" id="IPR020027">
    <property type="entry name" value="Pseudamin_synth-assoc_MeTrfase"/>
</dbReference>
<organism evidence="2 3">
    <name type="scientific">Candidatus Bilamarchaeum dharawalense</name>
    <dbReference type="NCBI Taxonomy" id="2885759"/>
    <lineage>
        <taxon>Archaea</taxon>
        <taxon>Candidatus Micrarchaeota</taxon>
        <taxon>Candidatus Micrarchaeia</taxon>
        <taxon>Candidatus Anstonellales</taxon>
        <taxon>Candidatus Bilamarchaeaceae</taxon>
        <taxon>Candidatus Bilamarchaeum</taxon>
    </lineage>
</organism>
<dbReference type="SUPFAM" id="SSF53335">
    <property type="entry name" value="S-adenosyl-L-methionine-dependent methyltransferases"/>
    <property type="match status" value="1"/>
</dbReference>
<dbReference type="InterPro" id="IPR041698">
    <property type="entry name" value="Methyltransf_25"/>
</dbReference>
<keyword evidence="2" id="KW-0808">Transferase</keyword>
<gene>
    <name evidence="2" type="primary">cmoB</name>
    <name evidence="2" type="ORF">LFW2832_00993</name>
</gene>
<dbReference type="InterPro" id="IPR029063">
    <property type="entry name" value="SAM-dependent_MTases_sf"/>
</dbReference>
<protein>
    <submittedName>
        <fullName evidence="2">tRNA (Mo5U34)-methyltransferase</fullName>
        <ecNumber evidence="2">2.1.1.-</ecNumber>
    </submittedName>
</protein>
<dbReference type="GO" id="GO:0032259">
    <property type="term" value="P:methylation"/>
    <property type="evidence" value="ECO:0007669"/>
    <property type="project" value="UniProtKB-KW"/>
</dbReference>
<name>A0A5E4LR94_9ARCH</name>
<evidence type="ECO:0000259" key="1">
    <source>
        <dbReference type="Pfam" id="PF13649"/>
    </source>
</evidence>
<proteinExistence type="predicted"/>
<evidence type="ECO:0000313" key="2">
    <source>
        <dbReference type="EMBL" id="VVC04504.1"/>
    </source>
</evidence>
<dbReference type="Proteomes" id="UP000789941">
    <property type="component" value="Unassembled WGS sequence"/>
</dbReference>
<dbReference type="Pfam" id="PF13649">
    <property type="entry name" value="Methyltransf_25"/>
    <property type="match status" value="1"/>
</dbReference>
<dbReference type="EC" id="2.1.1.-" evidence="2"/>
<accession>A0A5E4LR94</accession>